<keyword evidence="11" id="KW-0407">Ion channel</keyword>
<feature type="domain" description="BTB" evidence="13">
    <location>
        <begin position="104"/>
        <end position="204"/>
    </location>
</feature>
<keyword evidence="7" id="KW-0630">Potassium</keyword>
<evidence type="ECO:0000313" key="15">
    <source>
        <dbReference type="WBParaSite" id="L893_g8747.t1"/>
    </source>
</evidence>
<dbReference type="WBParaSite" id="L893_g8747.t1">
    <property type="protein sequence ID" value="L893_g8747.t1"/>
    <property type="gene ID" value="L893_g8747"/>
</dbReference>
<dbReference type="Gene3D" id="1.20.120.350">
    <property type="entry name" value="Voltage-gated potassium channels. Chain C"/>
    <property type="match status" value="1"/>
</dbReference>
<evidence type="ECO:0000313" key="14">
    <source>
        <dbReference type="Proteomes" id="UP000095287"/>
    </source>
</evidence>
<evidence type="ECO:0000256" key="5">
    <source>
        <dbReference type="ARBA" id="ARBA00022826"/>
    </source>
</evidence>
<keyword evidence="9" id="KW-0406">Ion transport</keyword>
<keyword evidence="2" id="KW-0813">Transport</keyword>
<dbReference type="SMART" id="SM00225">
    <property type="entry name" value="BTB"/>
    <property type="match status" value="1"/>
</dbReference>
<evidence type="ECO:0000256" key="10">
    <source>
        <dbReference type="ARBA" id="ARBA00023136"/>
    </source>
</evidence>
<dbReference type="GO" id="GO:0001508">
    <property type="term" value="P:action potential"/>
    <property type="evidence" value="ECO:0007669"/>
    <property type="project" value="TreeGrafter"/>
</dbReference>
<evidence type="ECO:0000256" key="7">
    <source>
        <dbReference type="ARBA" id="ARBA00022958"/>
    </source>
</evidence>
<dbReference type="SUPFAM" id="SSF54695">
    <property type="entry name" value="POZ domain"/>
    <property type="match status" value="1"/>
</dbReference>
<dbReference type="InterPro" id="IPR005821">
    <property type="entry name" value="Ion_trans_dom"/>
</dbReference>
<evidence type="ECO:0000256" key="11">
    <source>
        <dbReference type="ARBA" id="ARBA00023303"/>
    </source>
</evidence>
<evidence type="ECO:0000256" key="4">
    <source>
        <dbReference type="ARBA" id="ARBA00022692"/>
    </source>
</evidence>
<dbReference type="Proteomes" id="UP000095287">
    <property type="component" value="Unplaced"/>
</dbReference>
<keyword evidence="4 12" id="KW-0812">Transmembrane</keyword>
<evidence type="ECO:0000259" key="13">
    <source>
        <dbReference type="SMART" id="SM00225"/>
    </source>
</evidence>
<feature type="transmembrane region" description="Helical" evidence="12">
    <location>
        <begin position="271"/>
        <end position="292"/>
    </location>
</feature>
<dbReference type="GO" id="GO:0005251">
    <property type="term" value="F:delayed rectifier potassium channel activity"/>
    <property type="evidence" value="ECO:0007669"/>
    <property type="project" value="TreeGrafter"/>
</dbReference>
<keyword evidence="6" id="KW-0851">Voltage-gated channel</keyword>
<comment type="subcellular location">
    <subcellularLocation>
        <location evidence="1">Membrane</location>
        <topology evidence="1">Multi-pass membrane protein</topology>
    </subcellularLocation>
</comment>
<dbReference type="GO" id="GO:0051260">
    <property type="term" value="P:protein homooligomerization"/>
    <property type="evidence" value="ECO:0007669"/>
    <property type="project" value="InterPro"/>
</dbReference>
<dbReference type="PRINTS" id="PR00169">
    <property type="entry name" value="KCHANNEL"/>
</dbReference>
<name>A0A1I8ASK8_9BILA</name>
<evidence type="ECO:0000256" key="12">
    <source>
        <dbReference type="SAM" id="Phobius"/>
    </source>
</evidence>
<dbReference type="FunFam" id="3.30.710.10:FF:000214">
    <property type="entry name" value="Potassium voltage-gated channel protein shk-1"/>
    <property type="match status" value="1"/>
</dbReference>
<dbReference type="Pfam" id="PF00520">
    <property type="entry name" value="Ion_trans"/>
    <property type="match status" value="1"/>
</dbReference>
<dbReference type="SUPFAM" id="SSF81324">
    <property type="entry name" value="Voltage-gated potassium channels"/>
    <property type="match status" value="1"/>
</dbReference>
<dbReference type="GO" id="GO:0008076">
    <property type="term" value="C:voltage-gated potassium channel complex"/>
    <property type="evidence" value="ECO:0007669"/>
    <property type="project" value="InterPro"/>
</dbReference>
<feature type="transmembrane region" description="Helical" evidence="12">
    <location>
        <begin position="304"/>
        <end position="327"/>
    </location>
</feature>
<evidence type="ECO:0000256" key="8">
    <source>
        <dbReference type="ARBA" id="ARBA00022989"/>
    </source>
</evidence>
<dbReference type="InterPro" id="IPR027359">
    <property type="entry name" value="Volt_channel_dom_sf"/>
</dbReference>
<dbReference type="Gene3D" id="3.30.710.10">
    <property type="entry name" value="Potassium Channel Kv1.1, Chain A"/>
    <property type="match status" value="1"/>
</dbReference>
<reference evidence="15" key="1">
    <citation type="submission" date="2016-11" db="UniProtKB">
        <authorList>
            <consortium name="WormBaseParasite"/>
        </authorList>
    </citation>
    <scope>IDENTIFICATION</scope>
</reference>
<accession>A0A1I8ASK8</accession>
<dbReference type="PANTHER" id="PTHR11537:SF113">
    <property type="entry name" value="POTASSIUM VOLTAGE-GATED CHANNEL PROTEIN SHAKER"/>
    <property type="match status" value="1"/>
</dbReference>
<dbReference type="PRINTS" id="PR01496">
    <property type="entry name" value="SHAKERCHANEL"/>
</dbReference>
<proteinExistence type="predicted"/>
<sequence>MLDDWSSTLTRRLEQVLHVHPEKYRVRSNRNTRNNTPVSHVSQRSHSIDYMNSSVSDNITASRLDSASAKCHVPMIPEEYDTEKPVQIPLNPHRLHYHGEHTGDIVTINVAGLRFQTWESTLERFPDSLLGHPVKRSKFWNSKRQEYFIDRHRSCFESILYIYQSGGRIRRPESVPIDLFLTELKFYQLGDEVLEEFWISEGYEKPKENLMPKNSYQRRIWELMEYPDSSLSARIVAFISVFVIVTSIISFCLETIPELKPTHEGRDWSNPFFWIEFICIIWFSIELFLRFLSCPSKWTFLKSFLNIVDFIAIAPFFVNLMWCVFGVDH</sequence>
<keyword evidence="14" id="KW-1185">Reference proteome</keyword>
<keyword evidence="5" id="KW-0631">Potassium channel</keyword>
<evidence type="ECO:0000256" key="3">
    <source>
        <dbReference type="ARBA" id="ARBA00022538"/>
    </source>
</evidence>
<dbReference type="InterPro" id="IPR028325">
    <property type="entry name" value="VG_K_chnl"/>
</dbReference>
<evidence type="ECO:0000256" key="6">
    <source>
        <dbReference type="ARBA" id="ARBA00022882"/>
    </source>
</evidence>
<keyword evidence="3" id="KW-0633">Potassium transport</keyword>
<keyword evidence="8 12" id="KW-1133">Transmembrane helix</keyword>
<protein>
    <submittedName>
        <fullName evidence="15">BTB domain-containing protein</fullName>
    </submittedName>
</protein>
<dbReference type="InterPro" id="IPR000210">
    <property type="entry name" value="BTB/POZ_dom"/>
</dbReference>
<feature type="transmembrane region" description="Helical" evidence="12">
    <location>
        <begin position="231"/>
        <end position="251"/>
    </location>
</feature>
<organism evidence="14 15">
    <name type="scientific">Steinernema glaseri</name>
    <dbReference type="NCBI Taxonomy" id="37863"/>
    <lineage>
        <taxon>Eukaryota</taxon>
        <taxon>Metazoa</taxon>
        <taxon>Ecdysozoa</taxon>
        <taxon>Nematoda</taxon>
        <taxon>Chromadorea</taxon>
        <taxon>Rhabditida</taxon>
        <taxon>Tylenchina</taxon>
        <taxon>Panagrolaimomorpha</taxon>
        <taxon>Strongyloidoidea</taxon>
        <taxon>Steinernematidae</taxon>
        <taxon>Steinernema</taxon>
    </lineage>
</organism>
<evidence type="ECO:0000256" key="2">
    <source>
        <dbReference type="ARBA" id="ARBA00022448"/>
    </source>
</evidence>
<keyword evidence="10 12" id="KW-0472">Membrane</keyword>
<dbReference type="InterPro" id="IPR003131">
    <property type="entry name" value="T1-type_BTB"/>
</dbReference>
<dbReference type="PANTHER" id="PTHR11537">
    <property type="entry name" value="VOLTAGE-GATED POTASSIUM CHANNEL"/>
    <property type="match status" value="1"/>
</dbReference>
<evidence type="ECO:0000256" key="1">
    <source>
        <dbReference type="ARBA" id="ARBA00004141"/>
    </source>
</evidence>
<dbReference type="AlphaFoldDB" id="A0A1I8ASK8"/>
<dbReference type="InterPro" id="IPR003972">
    <property type="entry name" value="K_chnl_volt-dep_Kv1"/>
</dbReference>
<dbReference type="InterPro" id="IPR011333">
    <property type="entry name" value="SKP1/BTB/POZ_sf"/>
</dbReference>
<evidence type="ECO:0000256" key="9">
    <source>
        <dbReference type="ARBA" id="ARBA00023065"/>
    </source>
</evidence>
<dbReference type="Pfam" id="PF02214">
    <property type="entry name" value="BTB_2"/>
    <property type="match status" value="1"/>
</dbReference>